<name>A0A9N9EFT1_9GLOM</name>
<protein>
    <submittedName>
        <fullName evidence="1">2692_t:CDS:1</fullName>
    </submittedName>
</protein>
<comment type="caution">
    <text evidence="1">The sequence shown here is derived from an EMBL/GenBank/DDBJ whole genome shotgun (WGS) entry which is preliminary data.</text>
</comment>
<dbReference type="AlphaFoldDB" id="A0A9N9EFT1"/>
<dbReference type="EMBL" id="CAJVPZ010016014">
    <property type="protein sequence ID" value="CAG8670152.1"/>
    <property type="molecule type" value="Genomic_DNA"/>
</dbReference>
<reference evidence="1" key="1">
    <citation type="submission" date="2021-06" db="EMBL/GenBank/DDBJ databases">
        <authorList>
            <person name="Kallberg Y."/>
            <person name="Tangrot J."/>
            <person name="Rosling A."/>
        </authorList>
    </citation>
    <scope>NUCLEOTIDE SEQUENCE</scope>
    <source>
        <strain evidence="1">IN212</strain>
    </source>
</reference>
<sequence length="198" mass="22490">GGVEFEDKKIIGTEDKKMFQYFNITIKLWVNVKLSSKNNASSTLKFEIDLNNCSVTDLLSKQCQSLNKFICYYIDSLEICASPIPPKSDKTCIIIQKKKHSPHKANNDITSTKVHENDYRFQMAVGAPQSTKATLAIGKKKGRNSSATTKEWAMRDTFSGIIGDKWSYKYTNSDIGDNLDYRVCIDTNVHKGHWGYRE</sequence>
<gene>
    <name evidence="1" type="ORF">RFULGI_LOCUS9192</name>
</gene>
<proteinExistence type="predicted"/>
<organism evidence="1 2">
    <name type="scientific">Racocetra fulgida</name>
    <dbReference type="NCBI Taxonomy" id="60492"/>
    <lineage>
        <taxon>Eukaryota</taxon>
        <taxon>Fungi</taxon>
        <taxon>Fungi incertae sedis</taxon>
        <taxon>Mucoromycota</taxon>
        <taxon>Glomeromycotina</taxon>
        <taxon>Glomeromycetes</taxon>
        <taxon>Diversisporales</taxon>
        <taxon>Gigasporaceae</taxon>
        <taxon>Racocetra</taxon>
    </lineage>
</organism>
<evidence type="ECO:0000313" key="1">
    <source>
        <dbReference type="EMBL" id="CAG8670152.1"/>
    </source>
</evidence>
<dbReference type="OrthoDB" id="2433227at2759"/>
<dbReference type="Proteomes" id="UP000789396">
    <property type="component" value="Unassembled WGS sequence"/>
</dbReference>
<accession>A0A9N9EFT1</accession>
<feature type="non-terminal residue" evidence="1">
    <location>
        <position position="1"/>
    </location>
</feature>
<keyword evidence="2" id="KW-1185">Reference proteome</keyword>
<evidence type="ECO:0000313" key="2">
    <source>
        <dbReference type="Proteomes" id="UP000789396"/>
    </source>
</evidence>